<dbReference type="EMBL" id="OZ075117">
    <property type="protein sequence ID" value="CAL5083932.1"/>
    <property type="molecule type" value="Genomic_DNA"/>
</dbReference>
<dbReference type="InterPro" id="IPR001509">
    <property type="entry name" value="Epimerase_deHydtase"/>
</dbReference>
<dbReference type="Pfam" id="PF01370">
    <property type="entry name" value="Epimerase"/>
    <property type="match status" value="1"/>
</dbReference>
<feature type="domain" description="NAD-dependent epimerase/dehydratase" evidence="2">
    <location>
        <begin position="7"/>
        <end position="259"/>
    </location>
</feature>
<keyword evidence="1" id="KW-0560">Oxidoreductase</keyword>
<evidence type="ECO:0000313" key="4">
    <source>
        <dbReference type="EMBL" id="CAL5083932.1"/>
    </source>
</evidence>
<keyword evidence="5" id="KW-1185">Reference proteome</keyword>
<dbReference type="Gene3D" id="3.40.50.720">
    <property type="entry name" value="NAD(P)-binding Rossmann-like Domain"/>
    <property type="match status" value="1"/>
</dbReference>
<dbReference type="GO" id="GO:0016491">
    <property type="term" value="F:oxidoreductase activity"/>
    <property type="evidence" value="ECO:0007669"/>
    <property type="project" value="UniProtKB-KW"/>
</dbReference>
<dbReference type="InterPro" id="IPR036291">
    <property type="entry name" value="NAD(P)-bd_dom_sf"/>
</dbReference>
<gene>
    <name evidence="4" type="ORF">URODEC1_LOCUS110232</name>
    <name evidence="3" type="ORF">URODEC1_LOCUS31935</name>
</gene>
<proteinExistence type="predicted"/>
<evidence type="ECO:0000256" key="1">
    <source>
        <dbReference type="ARBA" id="ARBA00023002"/>
    </source>
</evidence>
<dbReference type="PANTHER" id="PTHR10366">
    <property type="entry name" value="NAD DEPENDENT EPIMERASE/DEHYDRATASE"/>
    <property type="match status" value="1"/>
</dbReference>
<evidence type="ECO:0000259" key="2">
    <source>
        <dbReference type="Pfam" id="PF01370"/>
    </source>
</evidence>
<dbReference type="PANTHER" id="PTHR10366:SF736">
    <property type="entry name" value="NAD-DEPENDENT EPIMERASE_DEHYDRATASE DOMAIN-CONTAINING PROTEIN"/>
    <property type="match status" value="1"/>
</dbReference>
<sequence>MSRRVCCVTGAAGYIGSWLVRKLLGRGCTVHATLRNLGDESKTALLRGFPGAAERLVLFEADIYDAASFEPAIAGCEFVFLVAVPMAHDAHGNSNSKYKDAAEASVDATRTILEQCERSKTVRRVIHTGSVVAAAPLKADGDGYRDSMEESYWTPLDLSYGYSNEFLDAYVFTKTLSEKELLKYNDSPSRAFDVVSLACGLVGGDSALPYVPTSMLVMLSPLTGDEVHHNCLEFMQALHGAVPLVHVDDACEAHVLCMDVEGPMPVSAGRFLCAAGYPNMRDVVDHYARRHPELKLRITEVAGEGVRVQGDTSKLLDLGFRHRYGVEEVLDGSIECAKRLAVL</sequence>
<dbReference type="EMBL" id="OZ075126">
    <property type="protein sequence ID" value="CAL4939474.1"/>
    <property type="molecule type" value="Genomic_DNA"/>
</dbReference>
<dbReference type="Proteomes" id="UP001497457">
    <property type="component" value="Chromosome 7b"/>
</dbReference>
<name>A0ABC9FYC2_9POAL</name>
<dbReference type="InterPro" id="IPR050425">
    <property type="entry name" value="NAD(P)_dehydrat-like"/>
</dbReference>
<reference evidence="4 5" key="1">
    <citation type="submission" date="2024-10" db="EMBL/GenBank/DDBJ databases">
        <authorList>
            <person name="Ryan C."/>
        </authorList>
    </citation>
    <scope>NUCLEOTIDE SEQUENCE [LARGE SCALE GENOMIC DNA]</scope>
</reference>
<protein>
    <recommendedName>
        <fullName evidence="2">NAD-dependent epimerase/dehydratase domain-containing protein</fullName>
    </recommendedName>
</protein>
<dbReference type="FunFam" id="3.40.50.720:FF:000085">
    <property type="entry name" value="Dihydroflavonol reductase"/>
    <property type="match status" value="1"/>
</dbReference>
<accession>A0ABC9FYC2</accession>
<dbReference type="AlphaFoldDB" id="A0ABC9FYC2"/>
<dbReference type="SUPFAM" id="SSF51735">
    <property type="entry name" value="NAD(P)-binding Rossmann-fold domains"/>
    <property type="match status" value="1"/>
</dbReference>
<evidence type="ECO:0000313" key="5">
    <source>
        <dbReference type="Proteomes" id="UP001497457"/>
    </source>
</evidence>
<dbReference type="Proteomes" id="UP001497457">
    <property type="component" value="Chromosome 16b"/>
</dbReference>
<evidence type="ECO:0000313" key="3">
    <source>
        <dbReference type="EMBL" id="CAL4939474.1"/>
    </source>
</evidence>
<organism evidence="4 5">
    <name type="scientific">Urochloa decumbens</name>
    <dbReference type="NCBI Taxonomy" id="240449"/>
    <lineage>
        <taxon>Eukaryota</taxon>
        <taxon>Viridiplantae</taxon>
        <taxon>Streptophyta</taxon>
        <taxon>Embryophyta</taxon>
        <taxon>Tracheophyta</taxon>
        <taxon>Spermatophyta</taxon>
        <taxon>Magnoliopsida</taxon>
        <taxon>Liliopsida</taxon>
        <taxon>Poales</taxon>
        <taxon>Poaceae</taxon>
        <taxon>PACMAD clade</taxon>
        <taxon>Panicoideae</taxon>
        <taxon>Panicodae</taxon>
        <taxon>Paniceae</taxon>
        <taxon>Melinidinae</taxon>
        <taxon>Urochloa</taxon>
    </lineage>
</organism>